<feature type="compositionally biased region" description="Polar residues" evidence="1">
    <location>
        <begin position="197"/>
        <end position="212"/>
    </location>
</feature>
<proteinExistence type="predicted"/>
<dbReference type="GO" id="GO:0033553">
    <property type="term" value="C:rDNA heterochromatin"/>
    <property type="evidence" value="ECO:0007669"/>
    <property type="project" value="TreeGrafter"/>
</dbReference>
<organism evidence="4 5">
    <name type="scientific">Elsinoe australis</name>
    <dbReference type="NCBI Taxonomy" id="40998"/>
    <lineage>
        <taxon>Eukaryota</taxon>
        <taxon>Fungi</taxon>
        <taxon>Dikarya</taxon>
        <taxon>Ascomycota</taxon>
        <taxon>Pezizomycotina</taxon>
        <taxon>Dothideomycetes</taxon>
        <taxon>Dothideomycetidae</taxon>
        <taxon>Myriangiales</taxon>
        <taxon>Elsinoaceae</taxon>
        <taxon>Elsinoe</taxon>
    </lineage>
</organism>
<dbReference type="Pfam" id="PF16761">
    <property type="entry name" value="Clr2_transil"/>
    <property type="match status" value="1"/>
</dbReference>
<dbReference type="InterPro" id="IPR018839">
    <property type="entry name" value="Tscrpt-silencing_Clr2_C"/>
</dbReference>
<comment type="caution">
    <text evidence="4">The sequence shown here is derived from an EMBL/GenBank/DDBJ whole genome shotgun (WGS) entry which is preliminary data.</text>
</comment>
<dbReference type="STRING" id="40998.A0A2P8AFI9"/>
<sequence length="652" mass="72227">MGRFFPLYVRRSDGKENIVNRHKIKEKNEPTPDQLDRKPDANGISDYYREVDIDEQKHLDWRRKLGGMLARELGYSDSERGYMLVAFPEHYRLYEHVKRAEDDSKGAKTVKNHAGGGNERQDAYLYGHPLGRKKRFRSPADFYPHLVWLATDEDGDPDNCSCKICCPEEVEDKSLSAVKKEVKQEAKPVVKQEANQKHPTNGLQRQSSQSEVKTVDRPSQAVQSTSPQRTAQPAVIIRNDDQRLDMKYGSFVFRQGELVWFNRGSRWGLGVITRRWFQNQQAPSLPAYGVQPLSHPYSHPQAVTITTELMLRPWLAWSVPSFTHAALNSQPPTFETADWQGIYNKKYGEGDMEVDGSILAAKAIDLSYTPFDTISTAPSSTGTTTLYTGIYLGAERIWLGDPLRLRTGTGLDILILHSITETSQTSAFNNAILSRSLTLQGDIYTLRQTPSTTPSQPLPTNLDPALPLRIAEDLKRRNASTIPKRNFLSSYVLSRSSATVETRDVKGRWYEASLLAPIVGGQAAWDAELQRGDVGEMGPKMNSRLDCNRAQNAGVQSVVEVRREKRTDAFGGAVPGGLVVEGQGQNMGSGQGQEQGQRAGQVGGFQGGQGQVQGQGQAQGGAQSQAGYLQGFGQDYAQGQGDGLDEFMNLDA</sequence>
<evidence type="ECO:0000313" key="4">
    <source>
        <dbReference type="EMBL" id="PSK59229.1"/>
    </source>
</evidence>
<keyword evidence="5" id="KW-1185">Reference proteome</keyword>
<gene>
    <name evidence="4" type="ORF">B9Z65_3553</name>
</gene>
<dbReference type="InterPro" id="IPR031915">
    <property type="entry name" value="Clr2_N"/>
</dbReference>
<feature type="compositionally biased region" description="Gly residues" evidence="1">
    <location>
        <begin position="601"/>
        <end position="619"/>
    </location>
</feature>
<dbReference type="EMBL" id="NHZQ01000010">
    <property type="protein sequence ID" value="PSK59229.1"/>
    <property type="molecule type" value="Genomic_DNA"/>
</dbReference>
<dbReference type="Pfam" id="PF10383">
    <property type="entry name" value="Clr2"/>
    <property type="match status" value="1"/>
</dbReference>
<protein>
    <recommendedName>
        <fullName evidence="6">Cryptic loci regulator 2 N-terminal domain-containing protein</fullName>
    </recommendedName>
</protein>
<evidence type="ECO:0000259" key="2">
    <source>
        <dbReference type="Pfam" id="PF10383"/>
    </source>
</evidence>
<evidence type="ECO:0008006" key="6">
    <source>
        <dbReference type="Google" id="ProtNLM"/>
    </source>
</evidence>
<evidence type="ECO:0000256" key="1">
    <source>
        <dbReference type="SAM" id="MobiDB-lite"/>
    </source>
</evidence>
<dbReference type="GO" id="GO:0031934">
    <property type="term" value="C:mating-type region heterochromatin"/>
    <property type="evidence" value="ECO:0007669"/>
    <property type="project" value="TreeGrafter"/>
</dbReference>
<feature type="domain" description="Cryptic loci regulator 2 N-terminal" evidence="3">
    <location>
        <begin position="82"/>
        <end position="165"/>
    </location>
</feature>
<dbReference type="Proteomes" id="UP000243723">
    <property type="component" value="Unassembled WGS sequence"/>
</dbReference>
<dbReference type="AlphaFoldDB" id="A0A2P8AFI9"/>
<name>A0A2P8AFI9_9PEZI</name>
<reference evidence="4 5" key="1">
    <citation type="submission" date="2017-05" db="EMBL/GenBank/DDBJ databases">
        <title>Draft genome sequence of Elsinoe australis.</title>
        <authorList>
            <person name="Cheng Q."/>
        </authorList>
    </citation>
    <scope>NUCLEOTIDE SEQUENCE [LARGE SCALE GENOMIC DNA]</scope>
    <source>
        <strain evidence="4 5">NL1</strain>
    </source>
</reference>
<feature type="domain" description="Cryptic loci regulator 2 C-terminal" evidence="2">
    <location>
        <begin position="387"/>
        <end position="511"/>
    </location>
</feature>
<dbReference type="InterPro" id="IPR038986">
    <property type="entry name" value="Clr2"/>
</dbReference>
<feature type="region of interest" description="Disordered" evidence="1">
    <location>
        <begin position="186"/>
        <end position="236"/>
    </location>
</feature>
<evidence type="ECO:0000313" key="5">
    <source>
        <dbReference type="Proteomes" id="UP000243723"/>
    </source>
</evidence>
<dbReference type="GO" id="GO:0070824">
    <property type="term" value="C:SHREC complex"/>
    <property type="evidence" value="ECO:0007669"/>
    <property type="project" value="InterPro"/>
</dbReference>
<feature type="compositionally biased region" description="Basic and acidic residues" evidence="1">
    <location>
        <begin position="186"/>
        <end position="196"/>
    </location>
</feature>
<dbReference type="GO" id="GO:0030466">
    <property type="term" value="P:silent mating-type cassette heterochromatin formation"/>
    <property type="evidence" value="ECO:0007669"/>
    <property type="project" value="TreeGrafter"/>
</dbReference>
<feature type="region of interest" description="Disordered" evidence="1">
    <location>
        <begin position="585"/>
        <end position="619"/>
    </location>
</feature>
<dbReference type="PANTHER" id="PTHR38046">
    <property type="entry name" value="CRYPTIC LOCI REGULATOR 2"/>
    <property type="match status" value="1"/>
</dbReference>
<dbReference type="PANTHER" id="PTHR38046:SF1">
    <property type="entry name" value="CRYPTIC LOCI REGULATOR 2"/>
    <property type="match status" value="1"/>
</dbReference>
<feature type="compositionally biased region" description="Polar residues" evidence="1">
    <location>
        <begin position="220"/>
        <end position="231"/>
    </location>
</feature>
<evidence type="ECO:0000259" key="3">
    <source>
        <dbReference type="Pfam" id="PF16761"/>
    </source>
</evidence>
<dbReference type="OrthoDB" id="2421327at2759"/>
<accession>A0A2P8AFI9</accession>